<dbReference type="Pfam" id="PF13472">
    <property type="entry name" value="Lipase_GDSL_2"/>
    <property type="match status" value="1"/>
</dbReference>
<gene>
    <name evidence="3" type="ORF">DXD79_00390</name>
</gene>
<dbReference type="InterPro" id="IPR036514">
    <property type="entry name" value="SGNH_hydro_sf"/>
</dbReference>
<name>A0A374PEN8_9FIRM</name>
<evidence type="ECO:0000259" key="2">
    <source>
        <dbReference type="Pfam" id="PF13472"/>
    </source>
</evidence>
<dbReference type="EMBL" id="QSON01000001">
    <property type="protein sequence ID" value="RGJ07909.1"/>
    <property type="molecule type" value="Genomic_DNA"/>
</dbReference>
<accession>A0A374PEN8</accession>
<evidence type="ECO:0000313" key="3">
    <source>
        <dbReference type="EMBL" id="RGJ07909.1"/>
    </source>
</evidence>
<comment type="caution">
    <text evidence="3">The sequence shown here is derived from an EMBL/GenBank/DDBJ whole genome shotgun (WGS) entry which is preliminary data.</text>
</comment>
<dbReference type="AlphaFoldDB" id="A0A374PEN8"/>
<feature type="domain" description="SGNH hydrolase-type esterase" evidence="2">
    <location>
        <begin position="101"/>
        <end position="261"/>
    </location>
</feature>
<proteinExistence type="predicted"/>
<feature type="region of interest" description="Disordered" evidence="1">
    <location>
        <begin position="66"/>
        <end position="89"/>
    </location>
</feature>
<evidence type="ECO:0000256" key="1">
    <source>
        <dbReference type="SAM" id="MobiDB-lite"/>
    </source>
</evidence>
<evidence type="ECO:0000313" key="4">
    <source>
        <dbReference type="Proteomes" id="UP000263014"/>
    </source>
</evidence>
<dbReference type="Proteomes" id="UP000263014">
    <property type="component" value="Unassembled WGS sequence"/>
</dbReference>
<sequence length="278" mass="30855">MRRYWYSILLTGSMIVMAATKLSMDIPKNEPIDRETAAILADNRMVEAQSTEMTGAMTVEAEETEKMEAMNAEESTPSSPETEERAVSESDINEDFSSVLFIGDSRTVGLSEYGDLGQADVFANSGMSVFDLFEARVSVKGGEKKTLEEVFASENYRTIYLMLGINELGYEDKAIVNQYRSVVERIREEQPAAALVLEANLHVTGEKAAKSNIFNNQRIDALNKAIKNIAEDTGCRYIDVNSLFDDENGNLSVAYSTDGAHILGKYYSVWVEWIRSGG</sequence>
<dbReference type="Gene3D" id="3.40.50.1110">
    <property type="entry name" value="SGNH hydrolase"/>
    <property type="match status" value="1"/>
</dbReference>
<organism evidence="3 4">
    <name type="scientific">Hungatella hathewayi</name>
    <dbReference type="NCBI Taxonomy" id="154046"/>
    <lineage>
        <taxon>Bacteria</taxon>
        <taxon>Bacillati</taxon>
        <taxon>Bacillota</taxon>
        <taxon>Clostridia</taxon>
        <taxon>Lachnospirales</taxon>
        <taxon>Lachnospiraceae</taxon>
        <taxon>Hungatella</taxon>
    </lineage>
</organism>
<dbReference type="RefSeq" id="WP_117630449.1">
    <property type="nucleotide sequence ID" value="NZ_QSON01000001.1"/>
</dbReference>
<reference evidence="3 4" key="1">
    <citation type="submission" date="2018-08" db="EMBL/GenBank/DDBJ databases">
        <title>A genome reference for cultivated species of the human gut microbiota.</title>
        <authorList>
            <person name="Zou Y."/>
            <person name="Xue W."/>
            <person name="Luo G."/>
        </authorList>
    </citation>
    <scope>NUCLEOTIDE SEQUENCE [LARGE SCALE GENOMIC DNA]</scope>
    <source>
        <strain evidence="3 4">TM09-12</strain>
    </source>
</reference>
<protein>
    <recommendedName>
        <fullName evidence="2">SGNH hydrolase-type esterase domain-containing protein</fullName>
    </recommendedName>
</protein>
<dbReference type="InterPro" id="IPR013830">
    <property type="entry name" value="SGNH_hydro"/>
</dbReference>
<dbReference type="SUPFAM" id="SSF52266">
    <property type="entry name" value="SGNH hydrolase"/>
    <property type="match status" value="1"/>
</dbReference>